<dbReference type="GO" id="GO:0003723">
    <property type="term" value="F:RNA binding"/>
    <property type="evidence" value="ECO:0007669"/>
    <property type="project" value="UniProtKB-KW"/>
</dbReference>
<organism evidence="7 8">
    <name type="scientific">Novipirellula galeiformis</name>
    <dbReference type="NCBI Taxonomy" id="2528004"/>
    <lineage>
        <taxon>Bacteria</taxon>
        <taxon>Pseudomonadati</taxon>
        <taxon>Planctomycetota</taxon>
        <taxon>Planctomycetia</taxon>
        <taxon>Pirellulales</taxon>
        <taxon>Pirellulaceae</taxon>
        <taxon>Novipirellula</taxon>
    </lineage>
</organism>
<dbReference type="InterPro" id="IPR002942">
    <property type="entry name" value="S4_RNA-bd"/>
</dbReference>
<dbReference type="Proteomes" id="UP000316304">
    <property type="component" value="Unassembled WGS sequence"/>
</dbReference>
<dbReference type="SMART" id="SM00363">
    <property type="entry name" value="S4"/>
    <property type="match status" value="1"/>
</dbReference>
<feature type="compositionally biased region" description="Low complexity" evidence="5">
    <location>
        <begin position="308"/>
        <end position="319"/>
    </location>
</feature>
<dbReference type="PROSITE" id="PS50889">
    <property type="entry name" value="S4"/>
    <property type="match status" value="1"/>
</dbReference>
<evidence type="ECO:0000256" key="3">
    <source>
        <dbReference type="PROSITE-ProRule" id="PRU00182"/>
    </source>
</evidence>
<gene>
    <name evidence="7" type="primary">rluB</name>
    <name evidence="7" type="ORF">Pla52o_09270</name>
</gene>
<evidence type="ECO:0000313" key="8">
    <source>
        <dbReference type="Proteomes" id="UP000316304"/>
    </source>
</evidence>
<reference evidence="7 8" key="1">
    <citation type="submission" date="2019-02" db="EMBL/GenBank/DDBJ databases">
        <title>Deep-cultivation of Planctomycetes and their phenomic and genomic characterization uncovers novel biology.</title>
        <authorList>
            <person name="Wiegand S."/>
            <person name="Jogler M."/>
            <person name="Boedeker C."/>
            <person name="Pinto D."/>
            <person name="Vollmers J."/>
            <person name="Rivas-Marin E."/>
            <person name="Kohn T."/>
            <person name="Peeters S.H."/>
            <person name="Heuer A."/>
            <person name="Rast P."/>
            <person name="Oberbeckmann S."/>
            <person name="Bunk B."/>
            <person name="Jeske O."/>
            <person name="Meyerdierks A."/>
            <person name="Storesund J.E."/>
            <person name="Kallscheuer N."/>
            <person name="Luecker S."/>
            <person name="Lage O.M."/>
            <person name="Pohl T."/>
            <person name="Merkel B.J."/>
            <person name="Hornburger P."/>
            <person name="Mueller R.-W."/>
            <person name="Bruemmer F."/>
            <person name="Labrenz M."/>
            <person name="Spormann A.M."/>
            <person name="Op Den Camp H."/>
            <person name="Overmann J."/>
            <person name="Amann R."/>
            <person name="Jetten M.S.M."/>
            <person name="Mascher T."/>
            <person name="Medema M.H."/>
            <person name="Devos D.P."/>
            <person name="Kaster A.-K."/>
            <person name="Ovreas L."/>
            <person name="Rohde M."/>
            <person name="Galperin M.Y."/>
            <person name="Jogler C."/>
        </authorList>
    </citation>
    <scope>NUCLEOTIDE SEQUENCE [LARGE SCALE GENOMIC DNA]</scope>
    <source>
        <strain evidence="7 8">Pla52o</strain>
    </source>
</reference>
<dbReference type="InterPro" id="IPR036986">
    <property type="entry name" value="S4_RNA-bd_sf"/>
</dbReference>
<dbReference type="Gene3D" id="3.30.70.1560">
    <property type="entry name" value="Alpha-L RNA-binding motif"/>
    <property type="match status" value="1"/>
</dbReference>
<dbReference type="GO" id="GO:0000455">
    <property type="term" value="P:enzyme-directed rRNA pseudouridine synthesis"/>
    <property type="evidence" value="ECO:0007669"/>
    <property type="project" value="UniProtKB-ARBA"/>
</dbReference>
<accession>A0A5C6CRQ7</accession>
<evidence type="ECO:0000256" key="1">
    <source>
        <dbReference type="ARBA" id="ARBA00008348"/>
    </source>
</evidence>
<dbReference type="Pfam" id="PF01479">
    <property type="entry name" value="S4"/>
    <property type="match status" value="1"/>
</dbReference>
<dbReference type="Pfam" id="PF00849">
    <property type="entry name" value="PseudoU_synth_2"/>
    <property type="match status" value="1"/>
</dbReference>
<comment type="similarity">
    <text evidence="1 4">Belongs to the pseudouridine synthase RsuA family.</text>
</comment>
<feature type="compositionally biased region" description="Basic and acidic residues" evidence="5">
    <location>
        <begin position="268"/>
        <end position="277"/>
    </location>
</feature>
<keyword evidence="3" id="KW-0694">RNA-binding</keyword>
<keyword evidence="8" id="KW-1185">Reference proteome</keyword>
<evidence type="ECO:0000256" key="2">
    <source>
        <dbReference type="ARBA" id="ARBA00023235"/>
    </source>
</evidence>
<feature type="region of interest" description="Disordered" evidence="5">
    <location>
        <begin position="268"/>
        <end position="423"/>
    </location>
</feature>
<dbReference type="PROSITE" id="PS01149">
    <property type="entry name" value="PSI_RSU"/>
    <property type="match status" value="1"/>
</dbReference>
<dbReference type="CDD" id="cd02870">
    <property type="entry name" value="PseudoU_synth_RsuA_like"/>
    <property type="match status" value="1"/>
</dbReference>
<dbReference type="SUPFAM" id="SSF55174">
    <property type="entry name" value="Alpha-L RNA-binding motif"/>
    <property type="match status" value="1"/>
</dbReference>
<name>A0A5C6CRQ7_9BACT</name>
<dbReference type="InterPro" id="IPR050343">
    <property type="entry name" value="RsuA_PseudoU_synthase"/>
</dbReference>
<evidence type="ECO:0000313" key="7">
    <source>
        <dbReference type="EMBL" id="TWU27068.1"/>
    </source>
</evidence>
<dbReference type="InterPro" id="IPR018496">
    <property type="entry name" value="PsdUridine_synth_RsuA/RluB_CS"/>
</dbReference>
<dbReference type="InterPro" id="IPR000748">
    <property type="entry name" value="PsdUridine_synth_RsuA/RluB/E/F"/>
</dbReference>
<keyword evidence="2 4" id="KW-0413">Isomerase</keyword>
<dbReference type="SUPFAM" id="SSF55120">
    <property type="entry name" value="Pseudouridine synthase"/>
    <property type="match status" value="1"/>
</dbReference>
<protein>
    <recommendedName>
        <fullName evidence="4">Pseudouridine synthase</fullName>
        <ecNumber evidence="4">5.4.99.-</ecNumber>
    </recommendedName>
</protein>
<feature type="compositionally biased region" description="Basic residues" evidence="5">
    <location>
        <begin position="1"/>
        <end position="14"/>
    </location>
</feature>
<feature type="region of interest" description="Disordered" evidence="5">
    <location>
        <begin position="1"/>
        <end position="23"/>
    </location>
</feature>
<dbReference type="PANTHER" id="PTHR47683">
    <property type="entry name" value="PSEUDOURIDINE SYNTHASE FAMILY PROTEIN-RELATED"/>
    <property type="match status" value="1"/>
</dbReference>
<dbReference type="Gene3D" id="3.30.70.580">
    <property type="entry name" value="Pseudouridine synthase I, catalytic domain, N-terminal subdomain"/>
    <property type="match status" value="1"/>
</dbReference>
<dbReference type="InterPro" id="IPR042092">
    <property type="entry name" value="PsdUridine_s_RsuA/RluB/E/F_cat"/>
</dbReference>
<dbReference type="InterPro" id="IPR020094">
    <property type="entry name" value="TruA/RsuA/RluB/E/F_N"/>
</dbReference>
<dbReference type="FunFam" id="3.10.290.10:FF:000003">
    <property type="entry name" value="Pseudouridine synthase"/>
    <property type="match status" value="1"/>
</dbReference>
<sequence length="423" mass="46127">MPRPSSKKFKPKRRTPVEDASPESSIEIRLQKLLAAAGFGSRRQCEELIIEGRVEVNGKIVDQLGASFDPKEAKVFVDGVALRAQKLVYYAVNKPVGVVTTNSDPQGRPRVIDMVPPTERVFPVGRLDRSSEGLILLTNDGELAQKLAHPKYQIQKVYRVTVAGKVDVKAMKQMEKGIYIAEGFVRVEGAKVLKSRGKATELEVTLREGKNREIRRIFARLGHKVQQLRRIAVGPLRLGEIPIGAYRVLGRDEVKKLRNAAEESIRHAAKEAQEGGRPRGRTSASQDKTDKNKTAARAGATAKPVGSRRATGTRQTQRADSTKSGQRKSGPAKPAKRTGAPPAGPIKTRGIRIDRSPSYEPPPTTGVIIGGEPAEPKPEKRKKSTATSGRGGAKRATKKSFGSQGKAAGKQSSNRNAKKKRRR</sequence>
<feature type="domain" description="RNA-binding S4" evidence="6">
    <location>
        <begin position="28"/>
        <end position="86"/>
    </location>
</feature>
<dbReference type="PANTHER" id="PTHR47683:SF2">
    <property type="entry name" value="RNA-BINDING S4 DOMAIN-CONTAINING PROTEIN"/>
    <property type="match status" value="1"/>
</dbReference>
<dbReference type="NCBIfam" id="TIGR00093">
    <property type="entry name" value="pseudouridine synthase"/>
    <property type="match status" value="1"/>
</dbReference>
<dbReference type="InterPro" id="IPR020103">
    <property type="entry name" value="PsdUridine_synth_cat_dom_sf"/>
</dbReference>
<dbReference type="CDD" id="cd00165">
    <property type="entry name" value="S4"/>
    <property type="match status" value="1"/>
</dbReference>
<dbReference type="RefSeq" id="WP_146593314.1">
    <property type="nucleotide sequence ID" value="NZ_SJPT01000001.1"/>
</dbReference>
<dbReference type="InterPro" id="IPR006145">
    <property type="entry name" value="PsdUridine_synth_RsuA/RluA"/>
</dbReference>
<comment type="caution">
    <text evidence="7">The sequence shown here is derived from an EMBL/GenBank/DDBJ whole genome shotgun (WGS) entry which is preliminary data.</text>
</comment>
<dbReference type="Gene3D" id="3.10.290.10">
    <property type="entry name" value="RNA-binding S4 domain"/>
    <property type="match status" value="1"/>
</dbReference>
<dbReference type="EMBL" id="SJPT01000001">
    <property type="protein sequence ID" value="TWU27068.1"/>
    <property type="molecule type" value="Genomic_DNA"/>
</dbReference>
<evidence type="ECO:0000256" key="5">
    <source>
        <dbReference type="SAM" id="MobiDB-lite"/>
    </source>
</evidence>
<evidence type="ECO:0000259" key="6">
    <source>
        <dbReference type="SMART" id="SM00363"/>
    </source>
</evidence>
<dbReference type="AlphaFoldDB" id="A0A5C6CRQ7"/>
<evidence type="ECO:0000256" key="4">
    <source>
        <dbReference type="RuleBase" id="RU003887"/>
    </source>
</evidence>
<dbReference type="OrthoDB" id="9807213at2"/>
<proteinExistence type="inferred from homology"/>
<dbReference type="GO" id="GO:0120159">
    <property type="term" value="F:rRNA pseudouridine synthase activity"/>
    <property type="evidence" value="ECO:0007669"/>
    <property type="project" value="UniProtKB-ARBA"/>
</dbReference>
<dbReference type="EC" id="5.4.99.-" evidence="4"/>